<protein>
    <submittedName>
        <fullName evidence="3">Uncharacterized protein</fullName>
    </submittedName>
</protein>
<sequence>DAIFGAELEGRMAVLPEGLRQLVRDSIAGLMRECEDQRRKLNEKEQSRRRSGWLRLGAFGTALAALVAAAVLVAAPGGGGGGIFCAPELASFAPQNWQELLAARCTSMPGCEHWLQKLWPELFREAEAARIRKEEEAREVEAERQRRSKEAEDERRRLQAEAEAEAAFQRMLLLQDAETRKIAGLGVGALGTSLALLRRFR</sequence>
<evidence type="ECO:0000256" key="1">
    <source>
        <dbReference type="SAM" id="MobiDB-lite"/>
    </source>
</evidence>
<feature type="region of interest" description="Disordered" evidence="1">
    <location>
        <begin position="134"/>
        <end position="154"/>
    </location>
</feature>
<proteinExistence type="predicted"/>
<evidence type="ECO:0000256" key="2">
    <source>
        <dbReference type="SAM" id="Phobius"/>
    </source>
</evidence>
<feature type="non-terminal residue" evidence="3">
    <location>
        <position position="201"/>
    </location>
</feature>
<keyword evidence="2" id="KW-1133">Transmembrane helix</keyword>
<name>A0A813IY65_POLGL</name>
<evidence type="ECO:0000313" key="3">
    <source>
        <dbReference type="EMBL" id="CAE8658281.1"/>
    </source>
</evidence>
<keyword evidence="2" id="KW-0812">Transmembrane</keyword>
<dbReference type="AlphaFoldDB" id="A0A813IY65"/>
<keyword evidence="2" id="KW-0472">Membrane</keyword>
<dbReference type="EMBL" id="CAJNNW010015953">
    <property type="protein sequence ID" value="CAE8658281.1"/>
    <property type="molecule type" value="Genomic_DNA"/>
</dbReference>
<feature type="transmembrane region" description="Helical" evidence="2">
    <location>
        <begin position="53"/>
        <end position="74"/>
    </location>
</feature>
<evidence type="ECO:0000313" key="4">
    <source>
        <dbReference type="Proteomes" id="UP000626109"/>
    </source>
</evidence>
<gene>
    <name evidence="3" type="ORF">PGLA2088_LOCUS13357</name>
</gene>
<dbReference type="Proteomes" id="UP000626109">
    <property type="component" value="Unassembled WGS sequence"/>
</dbReference>
<reference evidence="3" key="1">
    <citation type="submission" date="2021-02" db="EMBL/GenBank/DDBJ databases">
        <authorList>
            <person name="Dougan E. K."/>
            <person name="Rhodes N."/>
            <person name="Thang M."/>
            <person name="Chan C."/>
        </authorList>
    </citation>
    <scope>NUCLEOTIDE SEQUENCE</scope>
</reference>
<comment type="caution">
    <text evidence="3">The sequence shown here is derived from an EMBL/GenBank/DDBJ whole genome shotgun (WGS) entry which is preliminary data.</text>
</comment>
<organism evidence="3 4">
    <name type="scientific">Polarella glacialis</name>
    <name type="common">Dinoflagellate</name>
    <dbReference type="NCBI Taxonomy" id="89957"/>
    <lineage>
        <taxon>Eukaryota</taxon>
        <taxon>Sar</taxon>
        <taxon>Alveolata</taxon>
        <taxon>Dinophyceae</taxon>
        <taxon>Suessiales</taxon>
        <taxon>Suessiaceae</taxon>
        <taxon>Polarella</taxon>
    </lineage>
</organism>
<accession>A0A813IY65</accession>